<dbReference type="InParanoid" id="A0A067R4L4"/>
<dbReference type="AlphaFoldDB" id="A0A067R4L4"/>
<sequence length="105" mass="12087">MGLGPSGSLSTRFFPLDLYVHFHIDFTSKKVYLDDFKVMSVGDLEVKLTGFGWLVNFLTSKVATWIVGLYRDKIISDLQLKYNSYISDLLNNYDLDDILEGRLLR</sequence>
<dbReference type="Proteomes" id="UP000027135">
    <property type="component" value="Unassembled WGS sequence"/>
</dbReference>
<dbReference type="InterPro" id="IPR020234">
    <property type="entry name" value="Mite_allergen_group-7"/>
</dbReference>
<evidence type="ECO:0000313" key="1">
    <source>
        <dbReference type="EMBL" id="KDR17152.1"/>
    </source>
</evidence>
<dbReference type="Pfam" id="PF16984">
    <property type="entry name" value="Grp7_allergen"/>
    <property type="match status" value="1"/>
</dbReference>
<gene>
    <name evidence="1" type="ORF">L798_08412</name>
</gene>
<evidence type="ECO:0000313" key="2">
    <source>
        <dbReference type="Proteomes" id="UP000027135"/>
    </source>
</evidence>
<organism evidence="1 2">
    <name type="scientific">Zootermopsis nevadensis</name>
    <name type="common">Dampwood termite</name>
    <dbReference type="NCBI Taxonomy" id="136037"/>
    <lineage>
        <taxon>Eukaryota</taxon>
        <taxon>Metazoa</taxon>
        <taxon>Ecdysozoa</taxon>
        <taxon>Arthropoda</taxon>
        <taxon>Hexapoda</taxon>
        <taxon>Insecta</taxon>
        <taxon>Pterygota</taxon>
        <taxon>Neoptera</taxon>
        <taxon>Polyneoptera</taxon>
        <taxon>Dictyoptera</taxon>
        <taxon>Blattodea</taxon>
        <taxon>Blattoidea</taxon>
        <taxon>Termitoidae</taxon>
        <taxon>Termopsidae</taxon>
        <taxon>Zootermopsis</taxon>
    </lineage>
</organism>
<reference evidence="1 2" key="1">
    <citation type="journal article" date="2014" name="Nat. Commun.">
        <title>Molecular traces of alternative social organization in a termite genome.</title>
        <authorList>
            <person name="Terrapon N."/>
            <person name="Li C."/>
            <person name="Robertson H.M."/>
            <person name="Ji L."/>
            <person name="Meng X."/>
            <person name="Booth W."/>
            <person name="Chen Z."/>
            <person name="Childers C.P."/>
            <person name="Glastad K.M."/>
            <person name="Gokhale K."/>
            <person name="Gowin J."/>
            <person name="Gronenberg W."/>
            <person name="Hermansen R.A."/>
            <person name="Hu H."/>
            <person name="Hunt B.G."/>
            <person name="Huylmans A.K."/>
            <person name="Khalil S.M."/>
            <person name="Mitchell R.D."/>
            <person name="Munoz-Torres M.C."/>
            <person name="Mustard J.A."/>
            <person name="Pan H."/>
            <person name="Reese J.T."/>
            <person name="Scharf M.E."/>
            <person name="Sun F."/>
            <person name="Vogel H."/>
            <person name="Xiao J."/>
            <person name="Yang W."/>
            <person name="Yang Z."/>
            <person name="Yang Z."/>
            <person name="Zhou J."/>
            <person name="Zhu J."/>
            <person name="Brent C.S."/>
            <person name="Elsik C.G."/>
            <person name="Goodisman M.A."/>
            <person name="Liberles D.A."/>
            <person name="Roe R.M."/>
            <person name="Vargo E.L."/>
            <person name="Vilcinskas A."/>
            <person name="Wang J."/>
            <person name="Bornberg-Bauer E."/>
            <person name="Korb J."/>
            <person name="Zhang G."/>
            <person name="Liebig J."/>
        </authorList>
    </citation>
    <scope>NUCLEOTIDE SEQUENCE [LARGE SCALE GENOMIC DNA]</scope>
    <source>
        <tissue evidence="1">Whole organism</tissue>
    </source>
</reference>
<proteinExistence type="predicted"/>
<protein>
    <submittedName>
        <fullName evidence="1">Uncharacterized protein</fullName>
    </submittedName>
</protein>
<name>A0A067R4L4_ZOONE</name>
<dbReference type="EMBL" id="KK852751">
    <property type="protein sequence ID" value="KDR17152.1"/>
    <property type="molecule type" value="Genomic_DNA"/>
</dbReference>
<keyword evidence="2" id="KW-1185">Reference proteome</keyword>
<accession>A0A067R4L4</accession>